<evidence type="ECO:0000313" key="5">
    <source>
        <dbReference type="EMBL" id="ORE13972.1"/>
    </source>
</evidence>
<dbReference type="InterPro" id="IPR023196">
    <property type="entry name" value="Phosducin_N_dom_sf"/>
</dbReference>
<dbReference type="VEuPathDB" id="FungiDB:BCV72DRAFT_242752"/>
<sequence>MDDALLAQFQKARLEEHDDRDRIEPETDDELEEEEEEEQTDIIPELLRKEGPQTGPKGVKADHDYYQKIQQDSKSREIAAYNARVLAKAPMTTTYAEDKRQEELLILEHKNDDDDDDEVIKMYRQKRLNELRNMKANNHLLRQQQKVFGHVSDVNVDEYLKAIDNEWNTVPVIVHIYDKRIPACNKLDEYLIDLAKKYALAKFIRIHAAEIDFDLVGSPAILAYQGGILIANLVRIIDEVGQRFDVESIEDILQRHGALSENDIYEKIPEDNDDDDDDYDDDM</sequence>
<evidence type="ECO:0000256" key="3">
    <source>
        <dbReference type="SAM" id="MobiDB-lite"/>
    </source>
</evidence>
<keyword evidence="2" id="KW-0597">Phosphoprotein</keyword>
<dbReference type="AlphaFoldDB" id="A0A0A1NC62"/>
<dbReference type="OMA" id="GIIEMMP"/>
<protein>
    <submittedName>
        <fullName evidence="5">Thioredoxin-like protein</fullName>
    </submittedName>
</protein>
<dbReference type="InterPro" id="IPR051499">
    <property type="entry name" value="Phosducin-like_reg"/>
</dbReference>
<evidence type="ECO:0000313" key="6">
    <source>
        <dbReference type="Proteomes" id="UP000242381"/>
    </source>
</evidence>
<feature type="region of interest" description="Disordered" evidence="3">
    <location>
        <begin position="264"/>
        <end position="283"/>
    </location>
</feature>
<feature type="compositionally biased region" description="Acidic residues" evidence="3">
    <location>
        <begin position="271"/>
        <end position="283"/>
    </location>
</feature>
<evidence type="ECO:0000256" key="1">
    <source>
        <dbReference type="ARBA" id="ARBA00009686"/>
    </source>
</evidence>
<organism evidence="5 6">
    <name type="scientific">Rhizopus microsporus</name>
    <dbReference type="NCBI Taxonomy" id="58291"/>
    <lineage>
        <taxon>Eukaryota</taxon>
        <taxon>Fungi</taxon>
        <taxon>Fungi incertae sedis</taxon>
        <taxon>Mucoromycota</taxon>
        <taxon>Mucoromycotina</taxon>
        <taxon>Mucoromycetes</taxon>
        <taxon>Mucorales</taxon>
        <taxon>Mucorineae</taxon>
        <taxon>Rhizopodaceae</taxon>
        <taxon>Rhizopus</taxon>
    </lineage>
</organism>
<dbReference type="Pfam" id="PF02114">
    <property type="entry name" value="Phosducin"/>
    <property type="match status" value="1"/>
</dbReference>
<dbReference type="PANTHER" id="PTHR46052">
    <property type="entry name" value="PHOSDUCIN-LIKE PROTEIN"/>
    <property type="match status" value="1"/>
</dbReference>
<feature type="region of interest" description="Disordered" evidence="3">
    <location>
        <begin position="11"/>
        <end position="60"/>
    </location>
</feature>
<dbReference type="CDD" id="cd02987">
    <property type="entry name" value="Phd_like_Phd"/>
    <property type="match status" value="1"/>
</dbReference>
<dbReference type="InterPro" id="IPR036249">
    <property type="entry name" value="Thioredoxin-like_sf"/>
</dbReference>
<accession>A0A0A1NC62</accession>
<feature type="compositionally biased region" description="Basic and acidic residues" evidence="3">
    <location>
        <begin position="12"/>
        <end position="25"/>
    </location>
</feature>
<dbReference type="Gene3D" id="3.40.30.10">
    <property type="entry name" value="Glutaredoxin"/>
    <property type="match status" value="1"/>
</dbReference>
<dbReference type="InterPro" id="IPR001200">
    <property type="entry name" value="Phosducin"/>
</dbReference>
<reference evidence="5 6" key="1">
    <citation type="journal article" date="2016" name="Proc. Natl. Acad. Sci. U.S.A.">
        <title>Lipid metabolic changes in an early divergent fungus govern the establishment of a mutualistic symbiosis with endobacteria.</title>
        <authorList>
            <person name="Lastovetsky O.A."/>
            <person name="Gaspar M.L."/>
            <person name="Mondo S.J."/>
            <person name="LaButti K.M."/>
            <person name="Sandor L."/>
            <person name="Grigoriev I.V."/>
            <person name="Henry S.A."/>
            <person name="Pawlowska T.E."/>
        </authorList>
    </citation>
    <scope>NUCLEOTIDE SEQUENCE [LARGE SCALE GENOMIC DNA]</scope>
    <source>
        <strain evidence="5 6">ATCC 11559</strain>
    </source>
</reference>
<dbReference type="EMBL" id="KV921498">
    <property type="protein sequence ID" value="ORE13972.1"/>
    <property type="molecule type" value="Genomic_DNA"/>
</dbReference>
<name>A0A0A1NC62_RHIZD</name>
<dbReference type="SUPFAM" id="SSF52833">
    <property type="entry name" value="Thioredoxin-like"/>
    <property type="match status" value="1"/>
</dbReference>
<evidence type="ECO:0000256" key="2">
    <source>
        <dbReference type="ARBA" id="ARBA00022553"/>
    </source>
</evidence>
<dbReference type="Gene3D" id="1.10.168.10">
    <property type="entry name" value="Phosducin, domain 2"/>
    <property type="match status" value="1"/>
</dbReference>
<feature type="compositionally biased region" description="Acidic residues" evidence="3">
    <location>
        <begin position="26"/>
        <end position="40"/>
    </location>
</feature>
<dbReference type="PANTHER" id="PTHR46052:SF1">
    <property type="entry name" value="PHOSDUCIN-LIKE PROTEIN"/>
    <property type="match status" value="1"/>
</dbReference>
<feature type="domain" description="Phosducin" evidence="4">
    <location>
        <begin position="53"/>
        <end position="265"/>
    </location>
</feature>
<dbReference type="InterPro" id="IPR024253">
    <property type="entry name" value="Phosducin_thioredoxin-like_dom"/>
</dbReference>
<dbReference type="Proteomes" id="UP000242381">
    <property type="component" value="Unassembled WGS sequence"/>
</dbReference>
<dbReference type="GO" id="GO:0008277">
    <property type="term" value="P:regulation of G protein-coupled receptor signaling pathway"/>
    <property type="evidence" value="ECO:0007669"/>
    <property type="project" value="InterPro"/>
</dbReference>
<comment type="similarity">
    <text evidence="1">Belongs to the phosducin family.</text>
</comment>
<evidence type="ECO:0000259" key="4">
    <source>
        <dbReference type="Pfam" id="PF02114"/>
    </source>
</evidence>
<proteinExistence type="inferred from homology"/>
<gene>
    <name evidence="5" type="ORF">BCV71DRAFT_267865</name>
</gene>